<protein>
    <submittedName>
        <fullName evidence="4">Xanthine dehydrogenase accessory factor</fullName>
    </submittedName>
</protein>
<dbReference type="Proteomes" id="UP000580051">
    <property type="component" value="Unassembled WGS sequence"/>
</dbReference>
<dbReference type="PANTHER" id="PTHR30388:SF6">
    <property type="entry name" value="XANTHINE DEHYDROGENASE SUBUNIT A-RELATED"/>
    <property type="match status" value="1"/>
</dbReference>
<sequence length="102" mass="10993">MEEIYKLLKKIKDRGERAALATVIRAQGSTPREVGAKMLVLQNGEIVGSVSGGCVEAEVYAEARQVIRTGQPKTLSFQLTAEKAWDSGLICGGSIEVFIEPV</sequence>
<dbReference type="Proteomes" id="UP000569018">
    <property type="component" value="Unassembled WGS sequence"/>
</dbReference>
<organism evidence="4 6">
    <name type="scientific">Candidatus Hakubella thermalkaliphila</name>
    <dbReference type="NCBI Taxonomy" id="2754717"/>
    <lineage>
        <taxon>Bacteria</taxon>
        <taxon>Bacillati</taxon>
        <taxon>Actinomycetota</taxon>
        <taxon>Actinomycetota incertae sedis</taxon>
        <taxon>Candidatus Hakubellales</taxon>
        <taxon>Candidatus Hakubellaceae</taxon>
        <taxon>Candidatus Hakubella</taxon>
    </lineage>
</organism>
<dbReference type="AlphaFoldDB" id="A0A6V8Q0P6"/>
<dbReference type="Proteomes" id="UP000574717">
    <property type="component" value="Unassembled WGS sequence"/>
</dbReference>
<evidence type="ECO:0000313" key="5">
    <source>
        <dbReference type="EMBL" id="GFP38579.1"/>
    </source>
</evidence>
<evidence type="ECO:0000313" key="4">
    <source>
        <dbReference type="EMBL" id="GFP36511.1"/>
    </source>
</evidence>
<reference evidence="6 7" key="1">
    <citation type="journal article" date="2020" name="Front. Microbiol.">
        <title>Single-cell genomics of novel Actinobacteria with the Wood-Ljungdahl pathway discovered in a serpentinizing system.</title>
        <authorList>
            <person name="Merino N."/>
            <person name="Kawai M."/>
            <person name="Boyd E.S."/>
            <person name="Colman D.R."/>
            <person name="McGlynn S.E."/>
            <person name="Nealson K.H."/>
            <person name="Kurokawa K."/>
            <person name="Hongoh Y."/>
        </authorList>
    </citation>
    <scope>NUCLEOTIDE SEQUENCE [LARGE SCALE GENOMIC DNA]</scope>
    <source>
        <strain evidence="2 8">S03</strain>
        <strain evidence="3 9">S06</strain>
        <strain evidence="4 6">S44</strain>
        <strain evidence="5 7">S47</strain>
    </source>
</reference>
<evidence type="ECO:0000313" key="2">
    <source>
        <dbReference type="EMBL" id="GFP19010.1"/>
    </source>
</evidence>
<comment type="caution">
    <text evidence="4">The sequence shown here is derived from an EMBL/GenBank/DDBJ whole genome shotgun (WGS) entry which is preliminary data.</text>
</comment>
<proteinExistence type="predicted"/>
<dbReference type="Proteomes" id="UP000561271">
    <property type="component" value="Unassembled WGS sequence"/>
</dbReference>
<gene>
    <name evidence="2" type="ORF">HKBW3S03_00514</name>
    <name evidence="3" type="ORF">HKBW3S06_01198</name>
    <name evidence="4" type="ORF">HKBW3S44_00194</name>
    <name evidence="5" type="ORF">HKBW3S47_00280</name>
</gene>
<name>A0A6V8Q0P6_9ACTN</name>
<evidence type="ECO:0000313" key="6">
    <source>
        <dbReference type="Proteomes" id="UP000561271"/>
    </source>
</evidence>
<dbReference type="InterPro" id="IPR003777">
    <property type="entry name" value="XdhC_CoxI"/>
</dbReference>
<dbReference type="EMBL" id="BLRU01000029">
    <property type="protein sequence ID" value="GFP19010.1"/>
    <property type="molecule type" value="Genomic_DNA"/>
</dbReference>
<dbReference type="PANTHER" id="PTHR30388">
    <property type="entry name" value="ALDEHYDE OXIDOREDUCTASE MOLYBDENUM COFACTOR ASSEMBLY PROTEIN"/>
    <property type="match status" value="1"/>
</dbReference>
<evidence type="ECO:0000313" key="7">
    <source>
        <dbReference type="Proteomes" id="UP000569018"/>
    </source>
</evidence>
<evidence type="ECO:0000259" key="1">
    <source>
        <dbReference type="Pfam" id="PF02625"/>
    </source>
</evidence>
<dbReference type="InterPro" id="IPR052698">
    <property type="entry name" value="MoCofactor_Util/Proc"/>
</dbReference>
<dbReference type="EMBL" id="BLSD01000008">
    <property type="protein sequence ID" value="GFP38579.1"/>
    <property type="molecule type" value="Genomic_DNA"/>
</dbReference>
<dbReference type="RefSeq" id="WP_176227041.1">
    <property type="nucleotide sequence ID" value="NZ_BLRU01000029.1"/>
</dbReference>
<accession>A0A6V8Q0P6</accession>
<evidence type="ECO:0000313" key="3">
    <source>
        <dbReference type="EMBL" id="GFP21972.1"/>
    </source>
</evidence>
<dbReference type="Pfam" id="PF02625">
    <property type="entry name" value="XdhC_CoxI"/>
    <property type="match status" value="1"/>
</dbReference>
<dbReference type="EMBL" id="BLSC01000008">
    <property type="protein sequence ID" value="GFP36511.1"/>
    <property type="molecule type" value="Genomic_DNA"/>
</dbReference>
<dbReference type="EMBL" id="BLRV01000157">
    <property type="protein sequence ID" value="GFP21972.1"/>
    <property type="molecule type" value="Genomic_DNA"/>
</dbReference>
<evidence type="ECO:0000313" key="9">
    <source>
        <dbReference type="Proteomes" id="UP000580051"/>
    </source>
</evidence>
<feature type="domain" description="XdhC- CoxI" evidence="1">
    <location>
        <begin position="13"/>
        <end position="77"/>
    </location>
</feature>
<evidence type="ECO:0000313" key="8">
    <source>
        <dbReference type="Proteomes" id="UP000574717"/>
    </source>
</evidence>